<dbReference type="GeneID" id="107981577"/>
<dbReference type="AlphaFoldDB" id="A0A7M7J070"/>
<dbReference type="OrthoDB" id="6627079at2759"/>
<name>A0A7M7J070_NASVI</name>
<organism evidence="1 2">
    <name type="scientific">Nasonia vitripennis</name>
    <name type="common">Parasitic wasp</name>
    <dbReference type="NCBI Taxonomy" id="7425"/>
    <lineage>
        <taxon>Eukaryota</taxon>
        <taxon>Metazoa</taxon>
        <taxon>Ecdysozoa</taxon>
        <taxon>Arthropoda</taxon>
        <taxon>Hexapoda</taxon>
        <taxon>Insecta</taxon>
        <taxon>Pterygota</taxon>
        <taxon>Neoptera</taxon>
        <taxon>Endopterygota</taxon>
        <taxon>Hymenoptera</taxon>
        <taxon>Apocrita</taxon>
        <taxon>Proctotrupomorpha</taxon>
        <taxon>Chalcidoidea</taxon>
        <taxon>Pteromalidae</taxon>
        <taxon>Pteromalinae</taxon>
        <taxon>Nasonia</taxon>
    </lineage>
</organism>
<dbReference type="EnsemblMetazoa" id="XM_016987687">
    <property type="protein sequence ID" value="XP_016843176"/>
    <property type="gene ID" value="LOC107981577"/>
</dbReference>
<evidence type="ECO:0008006" key="3">
    <source>
        <dbReference type="Google" id="ProtNLM"/>
    </source>
</evidence>
<dbReference type="Proteomes" id="UP000002358">
    <property type="component" value="Unassembled WGS sequence"/>
</dbReference>
<accession>A0A7M7J070</accession>
<dbReference type="KEGG" id="nvi:107981577"/>
<dbReference type="RefSeq" id="XP_016843176.1">
    <property type="nucleotide sequence ID" value="XM_016987687.2"/>
</dbReference>
<protein>
    <recommendedName>
        <fullName evidence="3">Transposase Helix-turn-helix domain-containing protein</fullName>
    </recommendedName>
</protein>
<sequence>MRIKVSTFEYVLSKITPLLMKNLCNFHVQPIMPEERLVLTLRFVATGNTYSELAFSFKMGIKTFSNIISETMNCLWSVLSPLQMAVPSVDDFIKILEDFKTK</sequence>
<proteinExistence type="predicted"/>
<evidence type="ECO:0000313" key="2">
    <source>
        <dbReference type="Proteomes" id="UP000002358"/>
    </source>
</evidence>
<dbReference type="InParanoid" id="A0A7M7J070"/>
<keyword evidence="2" id="KW-1185">Reference proteome</keyword>
<evidence type="ECO:0000313" key="1">
    <source>
        <dbReference type="EnsemblMetazoa" id="XP_016843176"/>
    </source>
</evidence>
<reference evidence="1" key="1">
    <citation type="submission" date="2021-01" db="UniProtKB">
        <authorList>
            <consortium name="EnsemblMetazoa"/>
        </authorList>
    </citation>
    <scope>IDENTIFICATION</scope>
</reference>